<dbReference type="EMBL" id="JACASF010000024">
    <property type="protein sequence ID" value="KAF6399277.1"/>
    <property type="molecule type" value="Genomic_DNA"/>
</dbReference>
<proteinExistence type="predicted"/>
<organism evidence="1 2">
    <name type="scientific">Molossus molossus</name>
    <name type="common">Pallas' mastiff bat</name>
    <name type="synonym">Vespertilio molossus</name>
    <dbReference type="NCBI Taxonomy" id="27622"/>
    <lineage>
        <taxon>Eukaryota</taxon>
        <taxon>Metazoa</taxon>
        <taxon>Chordata</taxon>
        <taxon>Craniata</taxon>
        <taxon>Vertebrata</taxon>
        <taxon>Euteleostomi</taxon>
        <taxon>Mammalia</taxon>
        <taxon>Eutheria</taxon>
        <taxon>Laurasiatheria</taxon>
        <taxon>Chiroptera</taxon>
        <taxon>Yangochiroptera</taxon>
        <taxon>Molossidae</taxon>
        <taxon>Molossus</taxon>
    </lineage>
</organism>
<name>A0A7J8BK91_MOLMO</name>
<evidence type="ECO:0000313" key="2">
    <source>
        <dbReference type="Proteomes" id="UP000550707"/>
    </source>
</evidence>
<accession>A0A7J8BK91</accession>
<dbReference type="Proteomes" id="UP000550707">
    <property type="component" value="Unassembled WGS sequence"/>
</dbReference>
<keyword evidence="2" id="KW-1185">Reference proteome</keyword>
<comment type="caution">
    <text evidence="1">The sequence shown here is derived from an EMBL/GenBank/DDBJ whole genome shotgun (WGS) entry which is preliminary data.</text>
</comment>
<dbReference type="AlphaFoldDB" id="A0A7J8BK91"/>
<protein>
    <submittedName>
        <fullName evidence="1">Uncharacterized protein</fullName>
    </submittedName>
</protein>
<sequence>MLKRVCPKAGLMEPPILQMGKSRPREWTCLAQCHTRNECLYLSLFSRPENLSLGSDARQVSRFQEEGPKGQGGEQQPQAPVARYSRENRFFLKNIKFALASLAQRLESRPADQRSPGLILTKHILRWQFVPGPRWGRVGGNHLMSLSHIDVSLSLLLPLSLPFYLKINEKNVLG</sequence>
<dbReference type="InParanoid" id="A0A7J8BK91"/>
<reference evidence="1 2" key="1">
    <citation type="journal article" date="2020" name="Nature">
        <title>Six reference-quality genomes reveal evolution of bat adaptations.</title>
        <authorList>
            <person name="Jebb D."/>
            <person name="Huang Z."/>
            <person name="Pippel M."/>
            <person name="Hughes G.M."/>
            <person name="Lavrichenko K."/>
            <person name="Devanna P."/>
            <person name="Winkler S."/>
            <person name="Jermiin L.S."/>
            <person name="Skirmuntt E.C."/>
            <person name="Katzourakis A."/>
            <person name="Burkitt-Gray L."/>
            <person name="Ray D.A."/>
            <person name="Sullivan K.A.M."/>
            <person name="Roscito J.G."/>
            <person name="Kirilenko B.M."/>
            <person name="Davalos L.M."/>
            <person name="Corthals A.P."/>
            <person name="Power M.L."/>
            <person name="Jones G."/>
            <person name="Ransome R.D."/>
            <person name="Dechmann D.K.N."/>
            <person name="Locatelli A.G."/>
            <person name="Puechmaille S.J."/>
            <person name="Fedrigo O."/>
            <person name="Jarvis E.D."/>
            <person name="Hiller M."/>
            <person name="Vernes S.C."/>
            <person name="Myers E.W."/>
            <person name="Teeling E.C."/>
        </authorList>
    </citation>
    <scope>NUCLEOTIDE SEQUENCE [LARGE SCALE GENOMIC DNA]</scope>
    <source>
        <strain evidence="1">MMolMol1</strain>
        <tissue evidence="1">Muscle</tissue>
    </source>
</reference>
<gene>
    <name evidence="1" type="ORF">HJG59_010159</name>
</gene>
<evidence type="ECO:0000313" key="1">
    <source>
        <dbReference type="EMBL" id="KAF6399277.1"/>
    </source>
</evidence>